<reference evidence="4" key="1">
    <citation type="journal article" date="2021" name="PeerJ">
        <title>Extensive microbial diversity within the chicken gut microbiome revealed by metagenomics and culture.</title>
        <authorList>
            <person name="Gilroy R."/>
            <person name="Ravi A."/>
            <person name="Getino M."/>
            <person name="Pursley I."/>
            <person name="Horton D.L."/>
            <person name="Alikhan N.F."/>
            <person name="Baker D."/>
            <person name="Gharbi K."/>
            <person name="Hall N."/>
            <person name="Watson M."/>
            <person name="Adriaenssens E.M."/>
            <person name="Foster-Nyarko E."/>
            <person name="Jarju S."/>
            <person name="Secka A."/>
            <person name="Antonio M."/>
            <person name="Oren A."/>
            <person name="Chaudhuri R.R."/>
            <person name="La Ragione R."/>
            <person name="Hildebrand F."/>
            <person name="Pallen M.J."/>
        </authorList>
    </citation>
    <scope>NUCLEOTIDE SEQUENCE</scope>
    <source>
        <strain evidence="4">CHK179-7159</strain>
    </source>
</reference>
<reference evidence="4" key="2">
    <citation type="submission" date="2021-04" db="EMBL/GenBank/DDBJ databases">
        <authorList>
            <person name="Gilroy R."/>
        </authorList>
    </citation>
    <scope>NUCLEOTIDE SEQUENCE</scope>
    <source>
        <strain evidence="4">CHK179-7159</strain>
    </source>
</reference>
<dbReference type="PANTHER" id="PTHR47893:SF1">
    <property type="entry name" value="REGULATORY PROTEIN PCHR"/>
    <property type="match status" value="1"/>
</dbReference>
<comment type="caution">
    <text evidence="4">The sequence shown here is derived from an EMBL/GenBank/DDBJ whole genome shotgun (WGS) entry which is preliminary data.</text>
</comment>
<dbReference type="InterPro" id="IPR053142">
    <property type="entry name" value="PchR_regulatory_protein"/>
</dbReference>
<dbReference type="Gene3D" id="1.10.10.60">
    <property type="entry name" value="Homeodomain-like"/>
    <property type="match status" value="2"/>
</dbReference>
<name>A0A9D2I736_9FIRM</name>
<evidence type="ECO:0000259" key="3">
    <source>
        <dbReference type="PROSITE" id="PS01124"/>
    </source>
</evidence>
<dbReference type="SMART" id="SM00342">
    <property type="entry name" value="HTH_ARAC"/>
    <property type="match status" value="1"/>
</dbReference>
<dbReference type="InterPro" id="IPR018060">
    <property type="entry name" value="HTH_AraC"/>
</dbReference>
<dbReference type="PROSITE" id="PS01124">
    <property type="entry name" value="HTH_ARAC_FAMILY_2"/>
    <property type="match status" value="1"/>
</dbReference>
<dbReference type="Pfam" id="PF12833">
    <property type="entry name" value="HTH_18"/>
    <property type="match status" value="1"/>
</dbReference>
<proteinExistence type="predicted"/>
<keyword evidence="2" id="KW-0804">Transcription</keyword>
<dbReference type="AlphaFoldDB" id="A0A9D2I736"/>
<dbReference type="EMBL" id="DWYY01000068">
    <property type="protein sequence ID" value="HJA92763.1"/>
    <property type="molecule type" value="Genomic_DNA"/>
</dbReference>
<evidence type="ECO:0000256" key="1">
    <source>
        <dbReference type="ARBA" id="ARBA00023015"/>
    </source>
</evidence>
<evidence type="ECO:0000256" key="2">
    <source>
        <dbReference type="ARBA" id="ARBA00023163"/>
    </source>
</evidence>
<dbReference type="GO" id="GO:0043565">
    <property type="term" value="F:sequence-specific DNA binding"/>
    <property type="evidence" value="ECO:0007669"/>
    <property type="project" value="InterPro"/>
</dbReference>
<dbReference type="SUPFAM" id="SSF46689">
    <property type="entry name" value="Homeodomain-like"/>
    <property type="match status" value="1"/>
</dbReference>
<keyword evidence="1" id="KW-0805">Transcription regulation</keyword>
<evidence type="ECO:0000313" key="5">
    <source>
        <dbReference type="Proteomes" id="UP000886858"/>
    </source>
</evidence>
<dbReference type="GO" id="GO:0003700">
    <property type="term" value="F:DNA-binding transcription factor activity"/>
    <property type="evidence" value="ECO:0007669"/>
    <property type="project" value="InterPro"/>
</dbReference>
<organism evidence="4 5">
    <name type="scientific">Candidatus Eisenbergiella merdipullorum</name>
    <dbReference type="NCBI Taxonomy" id="2838553"/>
    <lineage>
        <taxon>Bacteria</taxon>
        <taxon>Bacillati</taxon>
        <taxon>Bacillota</taxon>
        <taxon>Clostridia</taxon>
        <taxon>Lachnospirales</taxon>
        <taxon>Lachnospiraceae</taxon>
        <taxon>Eisenbergiella</taxon>
    </lineage>
</organism>
<evidence type="ECO:0000313" key="4">
    <source>
        <dbReference type="EMBL" id="HJA92763.1"/>
    </source>
</evidence>
<accession>A0A9D2I736</accession>
<protein>
    <submittedName>
        <fullName evidence="4">AraC family transcriptional regulator</fullName>
    </submittedName>
</protein>
<feature type="domain" description="HTH araC/xylS-type" evidence="3">
    <location>
        <begin position="232"/>
        <end position="330"/>
    </location>
</feature>
<dbReference type="Proteomes" id="UP000886858">
    <property type="component" value="Unassembled WGS sequence"/>
</dbReference>
<gene>
    <name evidence="4" type="ORF">H9717_06555</name>
</gene>
<dbReference type="InterPro" id="IPR009057">
    <property type="entry name" value="Homeodomain-like_sf"/>
</dbReference>
<dbReference type="PANTHER" id="PTHR47893">
    <property type="entry name" value="REGULATORY PROTEIN PCHR"/>
    <property type="match status" value="1"/>
</dbReference>
<sequence length="339" mass="37826">MKKEALTLPEEALRSLPASSVIMGTHPADGNGTPFYDHLKAATDGRGKISIYPVFPGIELSFLVFQAGQASFHHAASPHVLEISHCCRGRVGWDLKKGMSVYLGAGDITLHSTDCCADSVMRFPLGCYEGITLSVDLNLLSGNCPDILQEAGLDPEALYEKFCVPGESCALPACTETEWIFAPLYGLPERLRLPYFKLKVQELLLYLDRLDLSAAREKSIARCSSSQTDLIREIHDRLTRHPEQRFTIEELSREYLINTSSLKSLFKAVYGQPIAAYMKEYRIHRAMELLRQSDEPIAQIAAGLGYESAGKFTRAFQDVAHVLPSEYRKQVRGQKLLRT</sequence>